<evidence type="ECO:0000256" key="5">
    <source>
        <dbReference type="ARBA" id="ARBA00023242"/>
    </source>
</evidence>
<gene>
    <name evidence="13" type="primary">CSON007383</name>
</gene>
<feature type="domain" description="Myb-like" evidence="9">
    <location>
        <begin position="627"/>
        <end position="669"/>
    </location>
</feature>
<feature type="region of interest" description="Disordered" evidence="8">
    <location>
        <begin position="931"/>
        <end position="994"/>
    </location>
</feature>
<dbReference type="Pfam" id="PF16496">
    <property type="entry name" value="SWIRM-assoc_2"/>
    <property type="match status" value="1"/>
</dbReference>
<proteinExistence type="inferred from homology"/>
<accession>A0A336LMZ4</accession>
<feature type="domain" description="SWIRM" evidence="10">
    <location>
        <begin position="424"/>
        <end position="521"/>
    </location>
</feature>
<dbReference type="Pfam" id="PF16495">
    <property type="entry name" value="SWIRM-assoc_1"/>
    <property type="match status" value="1"/>
</dbReference>
<evidence type="ECO:0000259" key="11">
    <source>
        <dbReference type="PROSITE" id="PS51293"/>
    </source>
</evidence>
<dbReference type="InterPro" id="IPR007526">
    <property type="entry name" value="SWIRM"/>
</dbReference>
<feature type="domain" description="SANT" evidence="11">
    <location>
        <begin position="622"/>
        <end position="673"/>
    </location>
</feature>
<comment type="similarity">
    <text evidence="6">Belongs to the SMARCC family.</text>
</comment>
<dbReference type="InterPro" id="IPR036388">
    <property type="entry name" value="WH-like_DNA-bd_sf"/>
</dbReference>
<dbReference type="GO" id="GO:0006355">
    <property type="term" value="P:regulation of DNA-templated transcription"/>
    <property type="evidence" value="ECO:0007669"/>
    <property type="project" value="UniProtKB-ARBA"/>
</dbReference>
<sequence length="994" mass="111808">MISLGPKKDGGPNIDFFQSTESLQGFENVRLWLHKNCKKYIQADPPTKESLSQLIVQFIQYQDSKLGKNSSGDAPVTRLPMRCFYDFKPGGGLCHILSVMYKYKTEQRWRKFDFMNQGRKEPFIQMLMDIESTLSEAELFRYPTVYIKPDVDKSLSLKIKEIITSRQGEVVDDEDEATHIIFPTIDPLPEEYARVVFKRDKHVLLHWYYLPDSYDSWVQNIFDLPENVPENPVSPGEKRWLLSASWVLDLEQYNEWMSEEDYEVDENGKKKVHKLRLGVEDLMSTSVDDKAKKKSIEKKRKRSPSPQIKSGKRKSGRSPAVFQKKNRADDEESEDLTKDMEDPQVEPNITEIKPGTSSSGPATPTAKKDTELLPIKGANVTDLDDEVERGDDSQQGKLSENSNTQDFKPNDDLEDNVTEQAHHIIVPSYSAWFDYNSIHVVEKRALPEFFNAKNKSKTPEIYLAYRNFMIDTYRLNPTEYLTSTACRRNLAGDVCAIMRVHAFLEQWGLINYQIDAEARPTPMGPPPTSHFHVLSDTPSGLQSINAQKTPQPSAAKNLLDLDKKPFGEKKEGEPVSSTGQVVGGEPNIKPEPGLIDSNSQFGLKLDQFAKKPSAMRNKTAASLTREWTEQETLLLLEGLEMYKDDWNKVCEHVGSRTQDECILHFLRLPIEDPYLEDDNSFLGPLSYQPIPFSKAGNPIMSTVAFLASVVDPRIAASAAKAAMEEFATIKDEVPATMMDAHFKNVEKASQSGKFDPYAGLASSGIAGTGPDKEKEEENKTSCNTSEEQQKEGDNNSKPSENISNAPESTEKETVKAEVEEEKESQPSNIEIENPVVYNEANIQTAAASALAAAAVKAKHLAAVEERKIKSLVALLVETQMKKLEIKLRHFEELETTMEREREGLEYQRQQLIQERQQFHLEQLKAAEFRARQQAHQRFQQEQGQWQAGHSTNANANTNIPSASAVTSIIPSSGGQNDSNQVVSSAATGQPLTAT</sequence>
<evidence type="ECO:0000256" key="4">
    <source>
        <dbReference type="ARBA" id="ARBA00023163"/>
    </source>
</evidence>
<dbReference type="InterPro" id="IPR009057">
    <property type="entry name" value="Homeodomain-like_sf"/>
</dbReference>
<dbReference type="AlphaFoldDB" id="A0A336LMZ4"/>
<dbReference type="Pfam" id="PF00249">
    <property type="entry name" value="Myb_DNA-binding"/>
    <property type="match status" value="1"/>
</dbReference>
<name>A0A336LMZ4_CULSO</name>
<protein>
    <submittedName>
        <fullName evidence="13">CSON007383 protein</fullName>
    </submittedName>
</protein>
<feature type="coiled-coil region" evidence="7">
    <location>
        <begin position="880"/>
        <end position="914"/>
    </location>
</feature>
<dbReference type="InterPro" id="IPR032448">
    <property type="entry name" value="SWIRM-assoc"/>
</dbReference>
<dbReference type="PROSITE" id="PS51293">
    <property type="entry name" value="SANT"/>
    <property type="match status" value="1"/>
</dbReference>
<feature type="compositionally biased region" description="Polar residues" evidence="8">
    <location>
        <begin position="795"/>
        <end position="806"/>
    </location>
</feature>
<dbReference type="PANTHER" id="PTHR15381">
    <property type="entry name" value="CHONDROITIN SULFATE PROTEOGLYCAN 5 -RELATED"/>
    <property type="match status" value="1"/>
</dbReference>
<feature type="compositionally biased region" description="Basic residues" evidence="8">
    <location>
        <begin position="292"/>
        <end position="303"/>
    </location>
</feature>
<evidence type="ECO:0000259" key="9">
    <source>
        <dbReference type="PROSITE" id="PS50090"/>
    </source>
</evidence>
<evidence type="ECO:0000313" key="13">
    <source>
        <dbReference type="EMBL" id="SSX18151.1"/>
    </source>
</evidence>
<evidence type="ECO:0000259" key="10">
    <source>
        <dbReference type="PROSITE" id="PS50934"/>
    </source>
</evidence>
<feature type="compositionally biased region" description="Polar residues" evidence="8">
    <location>
        <begin position="945"/>
        <end position="994"/>
    </location>
</feature>
<feature type="compositionally biased region" description="Polar residues" evidence="8">
    <location>
        <begin position="393"/>
        <end position="407"/>
    </location>
</feature>
<dbReference type="Gene3D" id="3.40.50.10190">
    <property type="entry name" value="BRCT domain"/>
    <property type="match status" value="1"/>
</dbReference>
<dbReference type="Pfam" id="PF16498">
    <property type="entry name" value="SWIRM-assoc_3"/>
    <property type="match status" value="1"/>
</dbReference>
<dbReference type="EMBL" id="UFQT01000027">
    <property type="protein sequence ID" value="SSX18151.1"/>
    <property type="molecule type" value="Genomic_DNA"/>
</dbReference>
<dbReference type="InterPro" id="IPR032450">
    <property type="entry name" value="SMARCC_N"/>
</dbReference>
<feature type="region of interest" description="Disordered" evidence="8">
    <location>
        <begin position="565"/>
        <end position="596"/>
    </location>
</feature>
<feature type="compositionally biased region" description="Low complexity" evidence="8">
    <location>
        <begin position="931"/>
        <end position="944"/>
    </location>
</feature>
<dbReference type="Pfam" id="PF04433">
    <property type="entry name" value="SWIRM"/>
    <property type="match status" value="1"/>
</dbReference>
<dbReference type="GO" id="GO:0048858">
    <property type="term" value="P:cell projection morphogenesis"/>
    <property type="evidence" value="ECO:0007669"/>
    <property type="project" value="TreeGrafter"/>
</dbReference>
<dbReference type="PROSITE" id="PS50090">
    <property type="entry name" value="MYB_LIKE"/>
    <property type="match status" value="1"/>
</dbReference>
<comment type="subcellular location">
    <subcellularLocation>
        <location evidence="1">Nucleus</location>
    </subcellularLocation>
</comment>
<feature type="region of interest" description="Disordered" evidence="8">
    <location>
        <begin position="286"/>
        <end position="413"/>
    </location>
</feature>
<dbReference type="SMART" id="SM00717">
    <property type="entry name" value="SANT"/>
    <property type="match status" value="1"/>
</dbReference>
<dbReference type="Gene3D" id="1.10.10.60">
    <property type="entry name" value="Homeodomain-like"/>
    <property type="match status" value="1"/>
</dbReference>
<evidence type="ECO:0000259" key="12">
    <source>
        <dbReference type="PROSITE" id="PS52032"/>
    </source>
</evidence>
<dbReference type="VEuPathDB" id="VectorBase:CSON007383"/>
<evidence type="ECO:0000256" key="6">
    <source>
        <dbReference type="ARBA" id="ARBA00049655"/>
    </source>
</evidence>
<evidence type="ECO:0000256" key="8">
    <source>
        <dbReference type="SAM" id="MobiDB-lite"/>
    </source>
</evidence>
<dbReference type="InterPro" id="IPR036420">
    <property type="entry name" value="BRCT_dom_sf"/>
</dbReference>
<dbReference type="FunFam" id="1.10.10.10:FF:000020">
    <property type="entry name" value="SWI/SNF complex subunit SMARCC2 isoform c"/>
    <property type="match status" value="1"/>
</dbReference>
<dbReference type="Gene3D" id="1.10.10.10">
    <property type="entry name" value="Winged helix-like DNA-binding domain superfamily/Winged helix DNA-binding domain"/>
    <property type="match status" value="1"/>
</dbReference>
<dbReference type="GO" id="GO:0016514">
    <property type="term" value="C:SWI/SNF complex"/>
    <property type="evidence" value="ECO:0007669"/>
    <property type="project" value="UniProtKB-ARBA"/>
</dbReference>
<keyword evidence="5" id="KW-0539">Nucleus</keyword>
<keyword evidence="7" id="KW-0175">Coiled coil</keyword>
<dbReference type="FunFam" id="1.10.10.60:FF:000014">
    <property type="entry name" value="SWI/SNF complex subunit SMARCC2 isoform C"/>
    <property type="match status" value="1"/>
</dbReference>
<dbReference type="SUPFAM" id="SSF46689">
    <property type="entry name" value="Homeodomain-like"/>
    <property type="match status" value="2"/>
</dbReference>
<organism evidence="13">
    <name type="scientific">Culicoides sonorensis</name>
    <name type="common">Biting midge</name>
    <dbReference type="NCBI Taxonomy" id="179676"/>
    <lineage>
        <taxon>Eukaryota</taxon>
        <taxon>Metazoa</taxon>
        <taxon>Ecdysozoa</taxon>
        <taxon>Arthropoda</taxon>
        <taxon>Hexapoda</taxon>
        <taxon>Insecta</taxon>
        <taxon>Pterygota</taxon>
        <taxon>Neoptera</taxon>
        <taxon>Endopterygota</taxon>
        <taxon>Diptera</taxon>
        <taxon>Nematocera</taxon>
        <taxon>Chironomoidea</taxon>
        <taxon>Ceratopogonidae</taxon>
        <taxon>Ceratopogoninae</taxon>
        <taxon>Culicoides</taxon>
        <taxon>Monoculicoides</taxon>
    </lineage>
</organism>
<evidence type="ECO:0000256" key="7">
    <source>
        <dbReference type="SAM" id="Coils"/>
    </source>
</evidence>
<reference evidence="13" key="1">
    <citation type="submission" date="2018-07" db="EMBL/GenBank/DDBJ databases">
        <authorList>
            <person name="Quirk P.G."/>
            <person name="Krulwich T.A."/>
        </authorList>
    </citation>
    <scope>NUCLEOTIDE SEQUENCE</scope>
</reference>
<dbReference type="InterPro" id="IPR001005">
    <property type="entry name" value="SANT/Myb"/>
</dbReference>
<feature type="region of interest" description="Disordered" evidence="8">
    <location>
        <begin position="759"/>
        <end position="830"/>
    </location>
</feature>
<keyword evidence="3" id="KW-0805">Transcription regulation</keyword>
<keyword evidence="2" id="KW-0156">Chromatin regulator</keyword>
<dbReference type="GO" id="GO:0006325">
    <property type="term" value="P:chromatin organization"/>
    <property type="evidence" value="ECO:0007669"/>
    <property type="project" value="UniProtKB-KW"/>
</dbReference>
<dbReference type="GO" id="GO:0045202">
    <property type="term" value="C:synapse"/>
    <property type="evidence" value="ECO:0007669"/>
    <property type="project" value="TreeGrafter"/>
</dbReference>
<dbReference type="InterPro" id="IPR017884">
    <property type="entry name" value="SANT_dom"/>
</dbReference>
<evidence type="ECO:0000256" key="3">
    <source>
        <dbReference type="ARBA" id="ARBA00023015"/>
    </source>
</evidence>
<keyword evidence="4" id="KW-0804">Transcription</keyword>
<feature type="domain" description="Chromo" evidence="12">
    <location>
        <begin position="2"/>
        <end position="279"/>
    </location>
</feature>
<evidence type="ECO:0000256" key="2">
    <source>
        <dbReference type="ARBA" id="ARBA00022853"/>
    </source>
</evidence>
<dbReference type="PROSITE" id="PS52032">
    <property type="entry name" value="MARR_BRCT_CHROMO"/>
    <property type="match status" value="1"/>
</dbReference>
<dbReference type="InterPro" id="IPR032451">
    <property type="entry name" value="SMARCC_C"/>
</dbReference>
<feature type="compositionally biased region" description="Basic and acidic residues" evidence="8">
    <location>
        <begin position="808"/>
        <end position="817"/>
    </location>
</feature>
<dbReference type="PROSITE" id="PS50934">
    <property type="entry name" value="SWIRM"/>
    <property type="match status" value="1"/>
</dbReference>
<evidence type="ECO:0000256" key="1">
    <source>
        <dbReference type="ARBA" id="ARBA00004123"/>
    </source>
</evidence>
<feature type="compositionally biased region" description="Basic and acidic residues" evidence="8">
    <location>
        <begin position="770"/>
        <end position="779"/>
    </location>
</feature>
<dbReference type="InterPro" id="IPR049898">
    <property type="entry name" value="MARR_BRCT_CHROMO"/>
</dbReference>
<dbReference type="PANTHER" id="PTHR15381:SF1">
    <property type="entry name" value="CHONDROITIN SULFATE PROTEOGLYCAN 5"/>
    <property type="match status" value="1"/>
</dbReference>
<dbReference type="SUPFAM" id="SSF52113">
    <property type="entry name" value="BRCT domain"/>
    <property type="match status" value="1"/>
</dbReference>